<protein>
    <submittedName>
        <fullName evidence="2">Uncharacterized protein</fullName>
    </submittedName>
</protein>
<dbReference type="AlphaFoldDB" id="A0AAQ3U8L6"/>
<evidence type="ECO:0000256" key="1">
    <source>
        <dbReference type="SAM" id="MobiDB-lite"/>
    </source>
</evidence>
<dbReference type="PANTHER" id="PTHR33735">
    <property type="entry name" value="EXPRESSED PROTEIN"/>
    <property type="match status" value="1"/>
</dbReference>
<name>A0AAQ3U8L6_PASNO</name>
<gene>
    <name evidence="2" type="ORF">U9M48_032740</name>
</gene>
<feature type="region of interest" description="Disordered" evidence="1">
    <location>
        <begin position="66"/>
        <end position="93"/>
    </location>
</feature>
<dbReference type="EMBL" id="CP144751">
    <property type="protein sequence ID" value="WVZ85882.1"/>
    <property type="molecule type" value="Genomic_DNA"/>
</dbReference>
<dbReference type="Proteomes" id="UP001341281">
    <property type="component" value="Chromosome 07"/>
</dbReference>
<evidence type="ECO:0000313" key="3">
    <source>
        <dbReference type="Proteomes" id="UP001341281"/>
    </source>
</evidence>
<evidence type="ECO:0000313" key="2">
    <source>
        <dbReference type="EMBL" id="WVZ85882.1"/>
    </source>
</evidence>
<reference evidence="2 3" key="1">
    <citation type="submission" date="2024-02" db="EMBL/GenBank/DDBJ databases">
        <title>High-quality chromosome-scale genome assembly of Pensacola bahiagrass (Paspalum notatum Flugge var. saurae).</title>
        <authorList>
            <person name="Vega J.M."/>
            <person name="Podio M."/>
            <person name="Orjuela J."/>
            <person name="Siena L.A."/>
            <person name="Pessino S.C."/>
            <person name="Combes M.C."/>
            <person name="Mariac C."/>
            <person name="Albertini E."/>
            <person name="Pupilli F."/>
            <person name="Ortiz J.P.A."/>
            <person name="Leblanc O."/>
        </authorList>
    </citation>
    <scope>NUCLEOTIDE SEQUENCE [LARGE SCALE GENOMIC DNA]</scope>
    <source>
        <strain evidence="2">R1</strain>
        <tissue evidence="2">Leaf</tissue>
    </source>
</reference>
<accession>A0AAQ3U8L6</accession>
<dbReference type="PANTHER" id="PTHR33735:SF8">
    <property type="entry name" value="PTERIN-BINDING DOMAIN-CONTAINING PROTEIN"/>
    <property type="match status" value="1"/>
</dbReference>
<proteinExistence type="predicted"/>
<sequence>MAMAAALSSPVISRGMALDSSVGFHRRGGNPVMISESSHRRQALIGLPMNSWGMNNAFPSIKGTRTRLHAAADPGPANPPSGGEGVKEKTPSLNLPLPFPMPPWLAKNQAVINAVFGATMVAAPMYRTFRMLEDKVEQTAEVALEVIDQVAEKAEKIAEDVAEAFPENENIKQAAARVKAIADHIEADVDKAEALIDKVEEFKKEVDAVVDPVFDKLTGRTRT</sequence>
<keyword evidence="3" id="KW-1185">Reference proteome</keyword>
<organism evidence="2 3">
    <name type="scientific">Paspalum notatum var. saurae</name>
    <dbReference type="NCBI Taxonomy" id="547442"/>
    <lineage>
        <taxon>Eukaryota</taxon>
        <taxon>Viridiplantae</taxon>
        <taxon>Streptophyta</taxon>
        <taxon>Embryophyta</taxon>
        <taxon>Tracheophyta</taxon>
        <taxon>Spermatophyta</taxon>
        <taxon>Magnoliopsida</taxon>
        <taxon>Liliopsida</taxon>
        <taxon>Poales</taxon>
        <taxon>Poaceae</taxon>
        <taxon>PACMAD clade</taxon>
        <taxon>Panicoideae</taxon>
        <taxon>Andropogonodae</taxon>
        <taxon>Paspaleae</taxon>
        <taxon>Paspalinae</taxon>
        <taxon>Paspalum</taxon>
    </lineage>
</organism>